<dbReference type="STRING" id="391625.PPSIR1_42392"/>
<dbReference type="AlphaFoldDB" id="A6GKL3"/>
<dbReference type="InterPro" id="IPR045506">
    <property type="entry name" value="DUF6484"/>
</dbReference>
<feature type="region of interest" description="Disordered" evidence="1">
    <location>
        <begin position="64"/>
        <end position="93"/>
    </location>
</feature>
<name>A6GKL3_9BACT</name>
<reference evidence="3 4" key="1">
    <citation type="submission" date="2007-06" db="EMBL/GenBank/DDBJ databases">
        <authorList>
            <person name="Shimkets L."/>
            <person name="Ferriera S."/>
            <person name="Johnson J."/>
            <person name="Kravitz S."/>
            <person name="Beeson K."/>
            <person name="Sutton G."/>
            <person name="Rogers Y.-H."/>
            <person name="Friedman R."/>
            <person name="Frazier M."/>
            <person name="Venter J.C."/>
        </authorList>
    </citation>
    <scope>NUCLEOTIDE SEQUENCE [LARGE SCALE GENOMIC DNA]</scope>
    <source>
        <strain evidence="3 4">SIR-1</strain>
    </source>
</reference>
<comment type="caution">
    <text evidence="3">The sequence shown here is derived from an EMBL/GenBank/DDBJ whole genome shotgun (WGS) entry which is preliminary data.</text>
</comment>
<dbReference type="RefSeq" id="WP_006977249.1">
    <property type="nucleotide sequence ID" value="NZ_ABCS01000206.1"/>
</dbReference>
<keyword evidence="4" id="KW-1185">Reference proteome</keyword>
<evidence type="ECO:0000313" key="3">
    <source>
        <dbReference type="EMBL" id="EDM73591.1"/>
    </source>
</evidence>
<dbReference type="Proteomes" id="UP000005801">
    <property type="component" value="Unassembled WGS sequence"/>
</dbReference>
<evidence type="ECO:0000259" key="2">
    <source>
        <dbReference type="Pfam" id="PF20093"/>
    </source>
</evidence>
<sequence length="93" mass="9813">MDPSHPVRATVVALVDGQAQVRVPGDTRVLAAESVIELSEADLGETVILGFIGGQVDDPVILGRTRRPRRETAPPPSSSSSTVTTCNYWPSAS</sequence>
<gene>
    <name evidence="3" type="ORF">PPSIR1_42392</name>
</gene>
<protein>
    <recommendedName>
        <fullName evidence="2">DUF6484 domain-containing protein</fullName>
    </recommendedName>
</protein>
<proteinExistence type="predicted"/>
<feature type="domain" description="DUF6484" evidence="2">
    <location>
        <begin position="10"/>
        <end position="64"/>
    </location>
</feature>
<dbReference type="Pfam" id="PF20093">
    <property type="entry name" value="DUF6484"/>
    <property type="match status" value="1"/>
</dbReference>
<accession>A6GKL3</accession>
<dbReference type="EMBL" id="ABCS01000206">
    <property type="protein sequence ID" value="EDM73591.1"/>
    <property type="molecule type" value="Genomic_DNA"/>
</dbReference>
<evidence type="ECO:0000313" key="4">
    <source>
        <dbReference type="Proteomes" id="UP000005801"/>
    </source>
</evidence>
<organism evidence="3 4">
    <name type="scientific">Plesiocystis pacifica SIR-1</name>
    <dbReference type="NCBI Taxonomy" id="391625"/>
    <lineage>
        <taxon>Bacteria</taxon>
        <taxon>Pseudomonadati</taxon>
        <taxon>Myxococcota</taxon>
        <taxon>Polyangia</taxon>
        <taxon>Nannocystales</taxon>
        <taxon>Nannocystaceae</taxon>
        <taxon>Plesiocystis</taxon>
    </lineage>
</organism>
<evidence type="ECO:0000256" key="1">
    <source>
        <dbReference type="SAM" id="MobiDB-lite"/>
    </source>
</evidence>